<dbReference type="Gene3D" id="3.90.180.10">
    <property type="entry name" value="Medium-chain alcohol dehydrogenases, catalytic domain"/>
    <property type="match status" value="2"/>
</dbReference>
<dbReference type="AlphaFoldDB" id="A0A8E2EA74"/>
<dbReference type="OrthoDB" id="203908at2759"/>
<reference evidence="4 5" key="1">
    <citation type="journal article" date="2016" name="Nat. Commun.">
        <title>Ectomycorrhizal ecology is imprinted in the genome of the dominant symbiotic fungus Cenococcum geophilum.</title>
        <authorList>
            <consortium name="DOE Joint Genome Institute"/>
            <person name="Peter M."/>
            <person name="Kohler A."/>
            <person name="Ohm R.A."/>
            <person name="Kuo A."/>
            <person name="Krutzmann J."/>
            <person name="Morin E."/>
            <person name="Arend M."/>
            <person name="Barry K.W."/>
            <person name="Binder M."/>
            <person name="Choi C."/>
            <person name="Clum A."/>
            <person name="Copeland A."/>
            <person name="Grisel N."/>
            <person name="Haridas S."/>
            <person name="Kipfer T."/>
            <person name="LaButti K."/>
            <person name="Lindquist E."/>
            <person name="Lipzen A."/>
            <person name="Maire R."/>
            <person name="Meier B."/>
            <person name="Mihaltcheva S."/>
            <person name="Molinier V."/>
            <person name="Murat C."/>
            <person name="Poggeler S."/>
            <person name="Quandt C.A."/>
            <person name="Sperisen C."/>
            <person name="Tritt A."/>
            <person name="Tisserant E."/>
            <person name="Crous P.W."/>
            <person name="Henrissat B."/>
            <person name="Nehls U."/>
            <person name="Egli S."/>
            <person name="Spatafora J.W."/>
            <person name="Grigoriev I.V."/>
            <person name="Martin F.M."/>
        </authorList>
    </citation>
    <scope>NUCLEOTIDE SEQUENCE [LARGE SCALE GENOMIC DNA]</scope>
    <source>
        <strain evidence="4 5">CBS 459.81</strain>
    </source>
</reference>
<dbReference type="PANTHER" id="PTHR48106:SF18">
    <property type="entry name" value="QUINONE OXIDOREDUCTASE PIG3"/>
    <property type="match status" value="1"/>
</dbReference>
<dbReference type="InterPro" id="IPR020843">
    <property type="entry name" value="ER"/>
</dbReference>
<protein>
    <submittedName>
        <fullName evidence="4">NAD(P)-binding protein</fullName>
    </submittedName>
</protein>
<name>A0A8E2EA74_9PEZI</name>
<evidence type="ECO:0000313" key="4">
    <source>
        <dbReference type="EMBL" id="OCK80100.1"/>
    </source>
</evidence>
<evidence type="ECO:0000256" key="2">
    <source>
        <dbReference type="ARBA" id="ARBA00023002"/>
    </source>
</evidence>
<proteinExistence type="predicted"/>
<dbReference type="InterPro" id="IPR036291">
    <property type="entry name" value="NAD(P)-bd_dom_sf"/>
</dbReference>
<dbReference type="SUPFAM" id="SSF51735">
    <property type="entry name" value="NAD(P)-binding Rossmann-fold domains"/>
    <property type="match status" value="1"/>
</dbReference>
<keyword evidence="2" id="KW-0560">Oxidoreductase</keyword>
<evidence type="ECO:0000256" key="1">
    <source>
        <dbReference type="ARBA" id="ARBA00022857"/>
    </source>
</evidence>
<sequence>MRALVLSHPRSSPPGACFTYQTDYPKPSLPNSDFVLVRIHAIGLNRAELRARNAEPVSPVEYGISKNEYYPGLPCPPIIGEKFVGEITECGENAAARAFKIGDRVAGWMYGGGKAYDGSYAEYTICHYRRCWKLPEAAKDVEWEVLGAMPMGLWTAYGAIFLAGEKKARVGMWGVLAAKDKGCTVIASTRQKSKVQKLKDAGADYVLQESELTPERIRQIAPNGVKTVLELVGLEAIESVAMPATARGGTVVKCGILGRQWQRMVGAWLCIATRKLMTFTTLEEDYEEAGKVLADAVEKVRSGVYKEHFLDSVFDLSDVGKAHQRMEDCAATEKVVLRVP</sequence>
<evidence type="ECO:0000259" key="3">
    <source>
        <dbReference type="SMART" id="SM00829"/>
    </source>
</evidence>
<dbReference type="GO" id="GO:0016651">
    <property type="term" value="F:oxidoreductase activity, acting on NAD(P)H"/>
    <property type="evidence" value="ECO:0007669"/>
    <property type="project" value="TreeGrafter"/>
</dbReference>
<dbReference type="Pfam" id="PF08240">
    <property type="entry name" value="ADH_N"/>
    <property type="match status" value="1"/>
</dbReference>
<dbReference type="InterPro" id="IPR013149">
    <property type="entry name" value="ADH-like_C"/>
</dbReference>
<dbReference type="InterPro" id="IPR013154">
    <property type="entry name" value="ADH-like_N"/>
</dbReference>
<dbReference type="Gene3D" id="3.40.50.720">
    <property type="entry name" value="NAD(P)-binding Rossmann-like Domain"/>
    <property type="match status" value="1"/>
</dbReference>
<organism evidence="4 5">
    <name type="scientific">Lepidopterella palustris CBS 459.81</name>
    <dbReference type="NCBI Taxonomy" id="1314670"/>
    <lineage>
        <taxon>Eukaryota</taxon>
        <taxon>Fungi</taxon>
        <taxon>Dikarya</taxon>
        <taxon>Ascomycota</taxon>
        <taxon>Pezizomycotina</taxon>
        <taxon>Dothideomycetes</taxon>
        <taxon>Pleosporomycetidae</taxon>
        <taxon>Mytilinidiales</taxon>
        <taxon>Argynnaceae</taxon>
        <taxon>Lepidopterella</taxon>
    </lineage>
</organism>
<dbReference type="InterPro" id="IPR011032">
    <property type="entry name" value="GroES-like_sf"/>
</dbReference>
<gene>
    <name evidence="4" type="ORF">K432DRAFT_416912</name>
</gene>
<dbReference type="PANTHER" id="PTHR48106">
    <property type="entry name" value="QUINONE OXIDOREDUCTASE PIG3-RELATED"/>
    <property type="match status" value="1"/>
</dbReference>
<accession>A0A8E2EA74</accession>
<dbReference type="EMBL" id="KV744974">
    <property type="protein sequence ID" value="OCK80100.1"/>
    <property type="molecule type" value="Genomic_DNA"/>
</dbReference>
<dbReference type="SUPFAM" id="SSF50129">
    <property type="entry name" value="GroES-like"/>
    <property type="match status" value="1"/>
</dbReference>
<dbReference type="Proteomes" id="UP000250266">
    <property type="component" value="Unassembled WGS sequence"/>
</dbReference>
<dbReference type="GO" id="GO:0070402">
    <property type="term" value="F:NADPH binding"/>
    <property type="evidence" value="ECO:0007669"/>
    <property type="project" value="TreeGrafter"/>
</dbReference>
<dbReference type="SMART" id="SM00829">
    <property type="entry name" value="PKS_ER"/>
    <property type="match status" value="1"/>
</dbReference>
<keyword evidence="5" id="KW-1185">Reference proteome</keyword>
<keyword evidence="1" id="KW-0521">NADP</keyword>
<dbReference type="Pfam" id="PF00107">
    <property type="entry name" value="ADH_zinc_N"/>
    <property type="match status" value="1"/>
</dbReference>
<feature type="domain" description="Enoyl reductase (ER)" evidence="3">
    <location>
        <begin position="11"/>
        <end position="337"/>
    </location>
</feature>
<evidence type="ECO:0000313" key="5">
    <source>
        <dbReference type="Proteomes" id="UP000250266"/>
    </source>
</evidence>